<accession>A0A345ISV7</accession>
<dbReference type="Pfam" id="PF02393">
    <property type="entry name" value="US22"/>
    <property type="match status" value="1"/>
</dbReference>
<organism evidence="2">
    <name type="scientific">Cod iridovirus</name>
    <dbReference type="NCBI Taxonomy" id="1887316"/>
    <lineage>
        <taxon>Viruses</taxon>
        <taxon>Varidnaviria</taxon>
        <taxon>Bamfordvirae</taxon>
        <taxon>Nucleocytoviricota</taxon>
        <taxon>Megaviricetes</taxon>
        <taxon>Pimascovirales</taxon>
        <taxon>Pimascovirales incertae sedis</taxon>
        <taxon>Iridoviridae</taxon>
        <taxon>Alphairidovirinae</taxon>
        <taxon>Ranavirus</taxon>
        <taxon>Ranavirus rana1</taxon>
        <taxon>Frog virus 3</taxon>
    </lineage>
</organism>
<dbReference type="InterPro" id="IPR003360">
    <property type="entry name" value="US22-like"/>
</dbReference>
<sequence length="173" mass="19533">MSEYSHNSFHLHSPEGSKLTIGPVEDTEYKDRPAVVNGWGKFYIPTAVTMQVIGYVTGTPYPCDQLVLMTCEDQKVYGYDGDELHVVANCLDQMGEEGIAYPAFQSYYHGEAFKHMTKEDWEKVRQSPAGKRLDEEHHKLVMSQKSALLRNLRISRQNRGTISSITASSLTTL</sequence>
<dbReference type="Proteomes" id="UP000101523">
    <property type="component" value="Segment"/>
</dbReference>
<protein>
    <submittedName>
        <fullName evidence="2">US22 family protein</fullName>
    </submittedName>
</protein>
<evidence type="ECO:0000313" key="2">
    <source>
        <dbReference type="EMBL" id="AXH02937.1"/>
    </source>
</evidence>
<feature type="compositionally biased region" description="Polar residues" evidence="1">
    <location>
        <begin position="1"/>
        <end position="10"/>
    </location>
</feature>
<dbReference type="EMBL" id="KX574342">
    <property type="protein sequence ID" value="AXH02937.1"/>
    <property type="molecule type" value="Genomic_DNA"/>
</dbReference>
<proteinExistence type="predicted"/>
<feature type="region of interest" description="Disordered" evidence="1">
    <location>
        <begin position="1"/>
        <end position="24"/>
    </location>
</feature>
<reference evidence="2" key="1">
    <citation type="submission" date="2016-07" db="EMBL/GenBank/DDBJ databases">
        <title>Genomic sequencing of ranaviruses isolated from turbot Scopthalamus maximus and Atlantic cod Gadus morhua.</title>
        <authorList>
            <person name="Ariel E."/>
            <person name="Steckler N.K."/>
            <person name="Subramaniam K."/>
            <person name="Olesen N.J."/>
            <person name="Waltzek T.B."/>
        </authorList>
    </citation>
    <scope>NUCLEOTIDE SEQUENCE [LARGE SCALE GENOMIC DNA]</scope>
    <source>
        <strain evidence="2">GAM14001</strain>
    </source>
</reference>
<evidence type="ECO:0000256" key="1">
    <source>
        <dbReference type="SAM" id="MobiDB-lite"/>
    </source>
</evidence>
<name>A0A345ISV7_FRG3V</name>